<name>A0AA43GRU7_9CYAN</name>
<comment type="caution">
    <text evidence="1">The sequence shown here is derived from an EMBL/GenBank/DDBJ whole genome shotgun (WGS) entry which is preliminary data.</text>
</comment>
<dbReference type="EMBL" id="JANQDH010000052">
    <property type="protein sequence ID" value="MDH6060502.1"/>
    <property type="molecule type" value="Genomic_DNA"/>
</dbReference>
<organism evidence="1 2">
    <name type="scientific">Chrysosporum bergii ANA360D</name>
    <dbReference type="NCBI Taxonomy" id="617107"/>
    <lineage>
        <taxon>Bacteria</taxon>
        <taxon>Bacillati</taxon>
        <taxon>Cyanobacteriota</taxon>
        <taxon>Cyanophyceae</taxon>
        <taxon>Nostocales</taxon>
        <taxon>Nodulariaceae</taxon>
        <taxon>Chrysosporum</taxon>
    </lineage>
</organism>
<accession>A0AA43GRU7</accession>
<proteinExistence type="predicted"/>
<evidence type="ECO:0000313" key="1">
    <source>
        <dbReference type="EMBL" id="MDH6060502.1"/>
    </source>
</evidence>
<evidence type="ECO:0000313" key="2">
    <source>
        <dbReference type="Proteomes" id="UP001159387"/>
    </source>
</evidence>
<reference evidence="1 2" key="1">
    <citation type="journal article" date="2023" name="J. Phycol.">
        <title>Chrysosporum ovalisporum is synonymous with the true-branching cyanobacterium Umezakia natans (Nostocales/Aphanizomenonaceae).</title>
        <authorList>
            <person name="McGregor G.B."/>
            <person name="Sendall B.C."/>
            <person name="Niiyama Y."/>
            <person name="Tuji A."/>
            <person name="Willis A."/>
        </authorList>
    </citation>
    <scope>NUCLEOTIDE SEQUENCE [LARGE SCALE GENOMIC DNA]</scope>
    <source>
        <strain evidence="1 2">ANA360D</strain>
    </source>
</reference>
<dbReference type="RefSeq" id="WP_280654503.1">
    <property type="nucleotide sequence ID" value="NZ_JANQDH010000052.1"/>
</dbReference>
<dbReference type="Proteomes" id="UP001159387">
    <property type="component" value="Unassembled WGS sequence"/>
</dbReference>
<gene>
    <name evidence="1" type="ORF">NWP17_08635</name>
</gene>
<protein>
    <submittedName>
        <fullName evidence="1">Uncharacterized protein</fullName>
    </submittedName>
</protein>
<dbReference type="AlphaFoldDB" id="A0AA43GRU7"/>
<keyword evidence="2" id="KW-1185">Reference proteome</keyword>
<sequence>MKKLFMSLVGYWLAEVKFFQNQANKKQKIHDYTQSVRGRDYVFELTNEGTAGYMTAVGKGIKSGDQIILQLGSHSYVYQVEEIDYYSDPPDMWIALLKQG</sequence>